<dbReference type="InterPro" id="IPR030700">
    <property type="entry name" value="N-end_Aminoacyl_Trfase"/>
</dbReference>
<dbReference type="PANTHER" id="PTHR21367:SF1">
    <property type="entry name" value="ARGINYL-TRNA--PROTEIN TRANSFERASE 1"/>
    <property type="match status" value="1"/>
</dbReference>
<reference evidence="4" key="1">
    <citation type="submission" date="2016-06" db="UniProtKB">
        <authorList>
            <consortium name="WormBaseParasite"/>
        </authorList>
    </citation>
    <scope>IDENTIFICATION</scope>
</reference>
<dbReference type="GO" id="GO:0005737">
    <property type="term" value="C:cytoplasm"/>
    <property type="evidence" value="ECO:0007669"/>
    <property type="project" value="TreeGrafter"/>
</dbReference>
<accession>A0A183J8N5</accession>
<proteinExistence type="predicted"/>
<evidence type="ECO:0000313" key="3">
    <source>
        <dbReference type="Proteomes" id="UP000270296"/>
    </source>
</evidence>
<dbReference type="EMBL" id="UZAM01017266">
    <property type="protein sequence ID" value="VDP46596.1"/>
    <property type="molecule type" value="Genomic_DNA"/>
</dbReference>
<dbReference type="GO" id="GO:0004057">
    <property type="term" value="F:arginyl-tRNA--protein transferase activity"/>
    <property type="evidence" value="ECO:0007669"/>
    <property type="project" value="InterPro"/>
</dbReference>
<dbReference type="InterPro" id="IPR007472">
    <property type="entry name" value="N-end_Aminoacyl_Trfase_C"/>
</dbReference>
<dbReference type="PANTHER" id="PTHR21367">
    <property type="entry name" value="ARGININE-TRNA-PROTEIN TRANSFERASE 1"/>
    <property type="match status" value="1"/>
</dbReference>
<organism evidence="4">
    <name type="scientific">Soboliphyme baturini</name>
    <dbReference type="NCBI Taxonomy" id="241478"/>
    <lineage>
        <taxon>Eukaryota</taxon>
        <taxon>Metazoa</taxon>
        <taxon>Ecdysozoa</taxon>
        <taxon>Nematoda</taxon>
        <taxon>Enoplea</taxon>
        <taxon>Dorylaimia</taxon>
        <taxon>Dioctophymatida</taxon>
        <taxon>Dioctophymatoidea</taxon>
        <taxon>Soboliphymatidae</taxon>
        <taxon>Soboliphyme</taxon>
    </lineage>
</organism>
<sequence length="124" mass="14509">MKIHNDLEKDITEKSFRRFLCDSPLVSGDLANDEESSIYGSFHHQYWLNGRIIAVGVVDILPTGLSSKYFYYDPLYSKLCLGIYGALREIALIRQLAETNQNLRYYYMGYYIHSCQKMRYKVSL</sequence>
<dbReference type="OrthoDB" id="5861882at2759"/>
<evidence type="ECO:0000313" key="4">
    <source>
        <dbReference type="WBParaSite" id="SBAD_0001263801-mRNA-1"/>
    </source>
</evidence>
<gene>
    <name evidence="2" type="ORF">SBAD_LOCUS12233</name>
</gene>
<dbReference type="Pfam" id="PF04377">
    <property type="entry name" value="ATE_C"/>
    <property type="match status" value="1"/>
</dbReference>
<dbReference type="SUPFAM" id="SSF55729">
    <property type="entry name" value="Acyl-CoA N-acyltransferases (Nat)"/>
    <property type="match status" value="1"/>
</dbReference>
<evidence type="ECO:0000259" key="1">
    <source>
        <dbReference type="Pfam" id="PF04377"/>
    </source>
</evidence>
<dbReference type="InterPro" id="IPR016181">
    <property type="entry name" value="Acyl_CoA_acyltransferase"/>
</dbReference>
<feature type="domain" description="N-end rule aminoacyl transferase C-terminal" evidence="1">
    <location>
        <begin position="2"/>
        <end position="122"/>
    </location>
</feature>
<dbReference type="WBParaSite" id="SBAD_0001263801-mRNA-1">
    <property type="protein sequence ID" value="SBAD_0001263801-mRNA-1"/>
    <property type="gene ID" value="SBAD_0001263801"/>
</dbReference>
<dbReference type="Proteomes" id="UP000270296">
    <property type="component" value="Unassembled WGS sequence"/>
</dbReference>
<name>A0A183J8N5_9BILA</name>
<evidence type="ECO:0000313" key="2">
    <source>
        <dbReference type="EMBL" id="VDP46596.1"/>
    </source>
</evidence>
<reference evidence="2 3" key="2">
    <citation type="submission" date="2018-11" db="EMBL/GenBank/DDBJ databases">
        <authorList>
            <consortium name="Pathogen Informatics"/>
        </authorList>
    </citation>
    <scope>NUCLEOTIDE SEQUENCE [LARGE SCALE GENOMIC DNA]</scope>
</reference>
<protein>
    <submittedName>
        <fullName evidence="4">ATE_C domain-containing protein</fullName>
    </submittedName>
</protein>
<dbReference type="AlphaFoldDB" id="A0A183J8N5"/>
<keyword evidence="3" id="KW-1185">Reference proteome</keyword>